<dbReference type="KEGG" id="svp:Pan189_22370"/>
<evidence type="ECO:0000313" key="4">
    <source>
        <dbReference type="Proteomes" id="UP000317318"/>
    </source>
</evidence>
<feature type="domain" description="AMP-dependent synthetase/ligase" evidence="2">
    <location>
        <begin position="28"/>
        <end position="423"/>
    </location>
</feature>
<dbReference type="AlphaFoldDB" id="A0A517R1T2"/>
<reference evidence="3 4" key="1">
    <citation type="submission" date="2019-02" db="EMBL/GenBank/DDBJ databases">
        <title>Deep-cultivation of Planctomycetes and their phenomic and genomic characterization uncovers novel biology.</title>
        <authorList>
            <person name="Wiegand S."/>
            <person name="Jogler M."/>
            <person name="Boedeker C."/>
            <person name="Pinto D."/>
            <person name="Vollmers J."/>
            <person name="Rivas-Marin E."/>
            <person name="Kohn T."/>
            <person name="Peeters S.H."/>
            <person name="Heuer A."/>
            <person name="Rast P."/>
            <person name="Oberbeckmann S."/>
            <person name="Bunk B."/>
            <person name="Jeske O."/>
            <person name="Meyerdierks A."/>
            <person name="Storesund J.E."/>
            <person name="Kallscheuer N."/>
            <person name="Luecker S."/>
            <person name="Lage O.M."/>
            <person name="Pohl T."/>
            <person name="Merkel B.J."/>
            <person name="Hornburger P."/>
            <person name="Mueller R.-W."/>
            <person name="Bruemmer F."/>
            <person name="Labrenz M."/>
            <person name="Spormann A.M."/>
            <person name="Op den Camp H."/>
            <person name="Overmann J."/>
            <person name="Amann R."/>
            <person name="Jetten M.S.M."/>
            <person name="Mascher T."/>
            <person name="Medema M.H."/>
            <person name="Devos D.P."/>
            <person name="Kaster A.-K."/>
            <person name="Ovreas L."/>
            <person name="Rohde M."/>
            <person name="Galperin M.Y."/>
            <person name="Jogler C."/>
        </authorList>
    </citation>
    <scope>NUCLEOTIDE SEQUENCE [LARGE SCALE GENOMIC DNA]</scope>
    <source>
        <strain evidence="3 4">Pan189</strain>
    </source>
</reference>
<dbReference type="NCBIfam" id="NF006754">
    <property type="entry name" value="PRK09274.1"/>
    <property type="match status" value="1"/>
</dbReference>
<dbReference type="InterPro" id="IPR042099">
    <property type="entry name" value="ANL_N_sf"/>
</dbReference>
<organism evidence="3 4">
    <name type="scientific">Stratiformator vulcanicus</name>
    <dbReference type="NCBI Taxonomy" id="2527980"/>
    <lineage>
        <taxon>Bacteria</taxon>
        <taxon>Pseudomonadati</taxon>
        <taxon>Planctomycetota</taxon>
        <taxon>Planctomycetia</taxon>
        <taxon>Planctomycetales</taxon>
        <taxon>Planctomycetaceae</taxon>
        <taxon>Stratiformator</taxon>
    </lineage>
</organism>
<dbReference type="InterPro" id="IPR050237">
    <property type="entry name" value="ATP-dep_AMP-bd_enzyme"/>
</dbReference>
<dbReference type="Proteomes" id="UP000317318">
    <property type="component" value="Chromosome"/>
</dbReference>
<sequence length="584" mass="63277">MQPSAASLADSQSESAPSDDSNISTRLRQWAEQQPHSLAIIEPNGRDRLGRPIVRQLSFAGLDREVDELAAGFSEYGIQPGDPIVLMVRAGLDFISLTFALFRAGAVVVLIDPGMGLRSVFRCLDEVDPAGFVAIPPVQVARALRWNAFRNATKNVCVGPKVFGSESIAAISKLGRGRLSQDGRSRFNVTTGDSDPAAIIFTSGSTGPAKGVCYEHKMFAAQAEMIRSRFKIEPGDIDLPCFPLFGLFAAAIGVTTVIPEMNPTKPAEVDPAKIVDAIRDFGVTQAFGSPAVWNRVGPYCEKNGIRFPGLKRVLSAGAPVPISVLESMSHCLTFQGAELHTPYGATESLPVTSIGSREVLEETRALTERGRGTCVGRPFDGVAVKVIQPVDGPIDSIDDVETLPAGEIGEIIVSSRSTTRQYFRRVEQTAAAKVDDPSEPGRIWHRMGDMGSLDDQGRLWFCGRKAHVVHTKSGPLYSVCCEAPFLTLDFVGRAALVGVGDRGSQRPVIVIELAKSSGRKTSNEEFIDRLVAKAAEHDVTRSIERFLFHPSFPVDIRHNVKINREALAEWAKTRVASGEMAERK</sequence>
<dbReference type="Gene3D" id="3.40.50.12780">
    <property type="entry name" value="N-terminal domain of ligase-like"/>
    <property type="match status" value="1"/>
</dbReference>
<evidence type="ECO:0000256" key="1">
    <source>
        <dbReference type="SAM" id="MobiDB-lite"/>
    </source>
</evidence>
<dbReference type="PANTHER" id="PTHR43767">
    <property type="entry name" value="LONG-CHAIN-FATTY-ACID--COA LIGASE"/>
    <property type="match status" value="1"/>
</dbReference>
<dbReference type="EMBL" id="CP036268">
    <property type="protein sequence ID" value="QDT37855.1"/>
    <property type="molecule type" value="Genomic_DNA"/>
</dbReference>
<dbReference type="Pfam" id="PF00501">
    <property type="entry name" value="AMP-binding"/>
    <property type="match status" value="1"/>
</dbReference>
<feature type="region of interest" description="Disordered" evidence="1">
    <location>
        <begin position="1"/>
        <end position="23"/>
    </location>
</feature>
<dbReference type="SUPFAM" id="SSF56801">
    <property type="entry name" value="Acetyl-CoA synthetase-like"/>
    <property type="match status" value="1"/>
</dbReference>
<dbReference type="OrthoDB" id="9799237at2"/>
<dbReference type="PROSITE" id="PS00455">
    <property type="entry name" value="AMP_BINDING"/>
    <property type="match status" value="1"/>
</dbReference>
<evidence type="ECO:0000313" key="3">
    <source>
        <dbReference type="EMBL" id="QDT37855.1"/>
    </source>
</evidence>
<proteinExistence type="predicted"/>
<name>A0A517R1T2_9PLAN</name>
<gene>
    <name evidence="3" type="primary">tycC</name>
    <name evidence="3" type="ORF">Pan189_22370</name>
</gene>
<protein>
    <submittedName>
        <fullName evidence="3">Tyrocidine synthase 3</fullName>
    </submittedName>
</protein>
<keyword evidence="4" id="KW-1185">Reference proteome</keyword>
<dbReference type="PANTHER" id="PTHR43767:SF1">
    <property type="entry name" value="NONRIBOSOMAL PEPTIDE SYNTHASE PES1 (EUROFUNG)-RELATED"/>
    <property type="match status" value="1"/>
</dbReference>
<evidence type="ECO:0000259" key="2">
    <source>
        <dbReference type="Pfam" id="PF00501"/>
    </source>
</evidence>
<accession>A0A517R1T2</accession>
<dbReference type="InterPro" id="IPR020845">
    <property type="entry name" value="AMP-binding_CS"/>
</dbReference>
<dbReference type="RefSeq" id="WP_145363939.1">
    <property type="nucleotide sequence ID" value="NZ_CP036268.1"/>
</dbReference>
<dbReference type="InterPro" id="IPR000873">
    <property type="entry name" value="AMP-dep_synth/lig_dom"/>
</dbReference>